<sequence length="382" mass="40787">MSSMDALDTHVDNLVHNVKVLLKLDYNAQNVIINKCALAACRRFASRAVKCIRAAARRGGGGYGAAGRSSQSPRERASCRACIEFVSWQCVPYAIASTAPAGAPGPPAVMVSVGAWRRRAVDDCEERSEPGASSSSSAVPRAPPNCARCRNHRLKVELKGHKRYCKYRYCNCEKCRLTADRQRVMALQTALRRAQAQDEARARAKEAGALPAGAELDRPEPPTVKMARSPVPPVPPPPRSLGSASCDSVPGSPGAGVSPYAAPPLSAPPPPLIPNLGVLPPQQPVSFVKQLIAVLIDTTYFGPHNTRQTQQLCTAEGVCRGYGGRKGRGGKWAGLRGCKGCEGKNTKAYGRGMVQEPRRPGRRTLMGTVTKRRAGVCGVDSE</sequence>
<dbReference type="STRING" id="151549.A0A4C1TIW2"/>
<proteinExistence type="predicted"/>
<evidence type="ECO:0000256" key="2">
    <source>
        <dbReference type="ARBA" id="ARBA00022833"/>
    </source>
</evidence>
<evidence type="ECO:0000256" key="1">
    <source>
        <dbReference type="ARBA" id="ARBA00022723"/>
    </source>
</evidence>
<dbReference type="Gene3D" id="4.10.1040.10">
    <property type="entry name" value="DM DNA-binding domain"/>
    <property type="match status" value="1"/>
</dbReference>
<dbReference type="OrthoDB" id="5842031at2759"/>
<comment type="subcellular location">
    <subcellularLocation>
        <location evidence="5">Nucleus</location>
    </subcellularLocation>
</comment>
<dbReference type="PANTHER" id="PTHR12322:SF100">
    <property type="entry name" value="PROTEIN DOUBLESEX"/>
    <property type="match status" value="1"/>
</dbReference>
<dbReference type="GO" id="GO:0005634">
    <property type="term" value="C:nucleus"/>
    <property type="evidence" value="ECO:0007669"/>
    <property type="project" value="UniProtKB-SubCell"/>
</dbReference>
<dbReference type="AlphaFoldDB" id="A0A4C1TIW2"/>
<accession>A0A4C1TIW2</accession>
<name>A0A4C1TIW2_EUMVA</name>
<organism evidence="8 9">
    <name type="scientific">Eumeta variegata</name>
    <name type="common">Bagworm moth</name>
    <name type="synonym">Eumeta japonica</name>
    <dbReference type="NCBI Taxonomy" id="151549"/>
    <lineage>
        <taxon>Eukaryota</taxon>
        <taxon>Metazoa</taxon>
        <taxon>Ecdysozoa</taxon>
        <taxon>Arthropoda</taxon>
        <taxon>Hexapoda</taxon>
        <taxon>Insecta</taxon>
        <taxon>Pterygota</taxon>
        <taxon>Neoptera</taxon>
        <taxon>Endopterygota</taxon>
        <taxon>Lepidoptera</taxon>
        <taxon>Glossata</taxon>
        <taxon>Ditrysia</taxon>
        <taxon>Tineoidea</taxon>
        <taxon>Psychidae</taxon>
        <taxon>Oiketicinae</taxon>
        <taxon>Eumeta</taxon>
    </lineage>
</organism>
<dbReference type="PANTHER" id="PTHR12322">
    <property type="entry name" value="DOUBLESEX AND MAB-3 RELATED TRANSCRIPTION FACTOR DMRT"/>
    <property type="match status" value="1"/>
</dbReference>
<dbReference type="SMART" id="SM00301">
    <property type="entry name" value="DM"/>
    <property type="match status" value="1"/>
</dbReference>
<feature type="region of interest" description="Disordered" evidence="6">
    <location>
        <begin position="198"/>
        <end position="262"/>
    </location>
</feature>
<keyword evidence="9" id="KW-1185">Reference proteome</keyword>
<dbReference type="InterPro" id="IPR026607">
    <property type="entry name" value="DMRT"/>
</dbReference>
<gene>
    <name evidence="8" type="primary">dsx</name>
    <name evidence="8" type="ORF">EVAR_4143_1</name>
</gene>
<dbReference type="SUPFAM" id="SSF82927">
    <property type="entry name" value="Cysteine-rich DNA binding domain, (DM domain)"/>
    <property type="match status" value="1"/>
</dbReference>
<dbReference type="GO" id="GO:0007548">
    <property type="term" value="P:sex differentiation"/>
    <property type="evidence" value="ECO:0007669"/>
    <property type="project" value="TreeGrafter"/>
</dbReference>
<reference evidence="8 9" key="1">
    <citation type="journal article" date="2019" name="Commun. Biol.">
        <title>The bagworm genome reveals a unique fibroin gene that provides high tensile strength.</title>
        <authorList>
            <person name="Kono N."/>
            <person name="Nakamura H."/>
            <person name="Ohtoshi R."/>
            <person name="Tomita M."/>
            <person name="Numata K."/>
            <person name="Arakawa K."/>
        </authorList>
    </citation>
    <scope>NUCLEOTIDE SEQUENCE [LARGE SCALE GENOMIC DNA]</scope>
</reference>
<dbReference type="InterPro" id="IPR036407">
    <property type="entry name" value="DM_DNA-bd_sf"/>
</dbReference>
<dbReference type="PROSITE" id="PS50809">
    <property type="entry name" value="DM_2"/>
    <property type="match status" value="1"/>
</dbReference>
<feature type="DNA-binding region" description="DM" evidence="5">
    <location>
        <begin position="146"/>
        <end position="193"/>
    </location>
</feature>
<evidence type="ECO:0000256" key="4">
    <source>
        <dbReference type="ARBA" id="ARBA00023242"/>
    </source>
</evidence>
<feature type="compositionally biased region" description="Pro residues" evidence="6">
    <location>
        <begin position="230"/>
        <end position="239"/>
    </location>
</feature>
<evidence type="ECO:0000256" key="6">
    <source>
        <dbReference type="SAM" id="MobiDB-lite"/>
    </source>
</evidence>
<dbReference type="EMBL" id="BGZK01000057">
    <property type="protein sequence ID" value="GBP13377.1"/>
    <property type="molecule type" value="Genomic_DNA"/>
</dbReference>
<dbReference type="GO" id="GO:0046872">
    <property type="term" value="F:metal ion binding"/>
    <property type="evidence" value="ECO:0007669"/>
    <property type="project" value="UniProtKB-KW"/>
</dbReference>
<comment type="caution">
    <text evidence="8">The sequence shown here is derived from an EMBL/GenBank/DDBJ whole genome shotgun (WGS) entry which is preliminary data.</text>
</comment>
<dbReference type="Proteomes" id="UP000299102">
    <property type="component" value="Unassembled WGS sequence"/>
</dbReference>
<protein>
    <submittedName>
        <fullName evidence="8">Protein doublesex</fullName>
    </submittedName>
</protein>
<keyword evidence="4 5" id="KW-0539">Nucleus</keyword>
<evidence type="ECO:0000256" key="5">
    <source>
        <dbReference type="PROSITE-ProRule" id="PRU00070"/>
    </source>
</evidence>
<dbReference type="Pfam" id="PF00751">
    <property type="entry name" value="DM"/>
    <property type="match status" value="1"/>
</dbReference>
<evidence type="ECO:0000256" key="3">
    <source>
        <dbReference type="ARBA" id="ARBA00023125"/>
    </source>
</evidence>
<dbReference type="FunFam" id="4.10.1040.10:FF:000001">
    <property type="entry name" value="doublesex- and mab-3-related transcription factor 1"/>
    <property type="match status" value="1"/>
</dbReference>
<evidence type="ECO:0000313" key="9">
    <source>
        <dbReference type="Proteomes" id="UP000299102"/>
    </source>
</evidence>
<evidence type="ECO:0000313" key="8">
    <source>
        <dbReference type="EMBL" id="GBP13377.1"/>
    </source>
</evidence>
<evidence type="ECO:0000259" key="7">
    <source>
        <dbReference type="PROSITE" id="PS50809"/>
    </source>
</evidence>
<dbReference type="GO" id="GO:0000981">
    <property type="term" value="F:DNA-binding transcription factor activity, RNA polymerase II-specific"/>
    <property type="evidence" value="ECO:0007669"/>
    <property type="project" value="TreeGrafter"/>
</dbReference>
<keyword evidence="1 5" id="KW-0479">Metal-binding</keyword>
<dbReference type="InterPro" id="IPR001275">
    <property type="entry name" value="DM_DNA-bd"/>
</dbReference>
<keyword evidence="3 5" id="KW-0238">DNA-binding</keyword>
<keyword evidence="2 5" id="KW-0862">Zinc</keyword>
<feature type="domain" description="DM" evidence="7">
    <location>
        <begin position="146"/>
        <end position="193"/>
    </location>
</feature>
<dbReference type="GO" id="GO:0000978">
    <property type="term" value="F:RNA polymerase II cis-regulatory region sequence-specific DNA binding"/>
    <property type="evidence" value="ECO:0007669"/>
    <property type="project" value="TreeGrafter"/>
</dbReference>
<dbReference type="PROSITE" id="PS40000">
    <property type="entry name" value="DM_1"/>
    <property type="match status" value="1"/>
</dbReference>